<evidence type="ECO:0000313" key="2">
    <source>
        <dbReference type="Proteomes" id="UP000223834"/>
    </source>
</evidence>
<dbReference type="Proteomes" id="UP000223834">
    <property type="component" value="Unassembled WGS sequence"/>
</dbReference>
<organism evidence="1 2">
    <name type="scientific">Bacillus cereus</name>
    <dbReference type="NCBI Taxonomy" id="1396"/>
    <lineage>
        <taxon>Bacteria</taxon>
        <taxon>Bacillati</taxon>
        <taxon>Bacillota</taxon>
        <taxon>Bacilli</taxon>
        <taxon>Bacillales</taxon>
        <taxon>Bacillaceae</taxon>
        <taxon>Bacillus</taxon>
        <taxon>Bacillus cereus group</taxon>
    </lineage>
</organism>
<reference evidence="1 2" key="1">
    <citation type="submission" date="2017-09" db="EMBL/GenBank/DDBJ databases">
        <title>Large-scale bioinformatics analysis of Bacillus genomes uncovers conserved roles of natural products in bacterial physiology.</title>
        <authorList>
            <consortium name="Agbiome Team Llc"/>
            <person name="Bleich R.M."/>
            <person name="Grubbs K.J."/>
            <person name="Santa Maria K.C."/>
            <person name="Allen S.E."/>
            <person name="Farag S."/>
            <person name="Shank E.A."/>
            <person name="Bowers A."/>
        </authorList>
    </citation>
    <scope>NUCLEOTIDE SEQUENCE [LARGE SCALE GENOMIC DNA]</scope>
    <source>
        <strain evidence="1 2">AFS049141</strain>
    </source>
</reference>
<dbReference type="EMBL" id="NUIQ01000153">
    <property type="protein sequence ID" value="PGO73793.1"/>
    <property type="molecule type" value="Genomic_DNA"/>
</dbReference>
<accession>A0A9X7CAG5</accession>
<gene>
    <name evidence="1" type="ORF">CN980_17870</name>
</gene>
<protein>
    <submittedName>
        <fullName evidence="1">Uncharacterized protein</fullName>
    </submittedName>
</protein>
<sequence length="52" mass="6172">KETYPGVIETSGCNCEVAIQQQEDNDKRWQAWLIKFESMKQELQRNQQQKVS</sequence>
<dbReference type="AlphaFoldDB" id="A0A9X7CAG5"/>
<proteinExistence type="predicted"/>
<name>A0A9X7CAG5_BACCE</name>
<evidence type="ECO:0000313" key="1">
    <source>
        <dbReference type="EMBL" id="PGO73793.1"/>
    </source>
</evidence>
<feature type="non-terminal residue" evidence="1">
    <location>
        <position position="1"/>
    </location>
</feature>
<comment type="caution">
    <text evidence="1">The sequence shown here is derived from an EMBL/GenBank/DDBJ whole genome shotgun (WGS) entry which is preliminary data.</text>
</comment>